<proteinExistence type="predicted"/>
<reference evidence="1 2" key="1">
    <citation type="submission" date="2017-08" db="EMBL/GenBank/DDBJ databases">
        <title>Complete genome sequence of bacteriophage vB_VpaP_KF1.</title>
        <authorList>
            <person name="Yu J."/>
            <person name="Kwak S.-J."/>
            <person name="Lim J.-A."/>
            <person name="Chang H.-J."/>
        </authorList>
    </citation>
    <scope>NUCLEOTIDE SEQUENCE [LARGE SCALE GENOMIC DNA]</scope>
</reference>
<dbReference type="EMBL" id="MF754111">
    <property type="protein sequence ID" value="ATI19024.1"/>
    <property type="molecule type" value="Genomic_DNA"/>
</dbReference>
<accession>A0A384WJ12</accession>
<name>A0A384WJ12_9CAUD</name>
<evidence type="ECO:0000313" key="2">
    <source>
        <dbReference type="Proteomes" id="UP000259916"/>
    </source>
</evidence>
<evidence type="ECO:0008006" key="3">
    <source>
        <dbReference type="Google" id="ProtNLM"/>
    </source>
</evidence>
<evidence type="ECO:0000313" key="1">
    <source>
        <dbReference type="EMBL" id="ATI19024.1"/>
    </source>
</evidence>
<dbReference type="Proteomes" id="UP000259916">
    <property type="component" value="Segment"/>
</dbReference>
<protein>
    <recommendedName>
        <fullName evidence="3">Transposase</fullName>
    </recommendedName>
</protein>
<keyword evidence="2" id="KW-1185">Reference proteome</keyword>
<sequence>MSNHRGASAELIFVDEAPVNVDREYAVIAQHIQSGRSGTARKLYLGITDKEKRKLLRLMIQRNLKTTL</sequence>
<gene>
    <name evidence="1" type="ORF">KF1_002</name>
</gene>
<organism evidence="1 2">
    <name type="scientific">Vibrio phage vB_VpaP_KF1</name>
    <dbReference type="NCBI Taxonomy" id="2041472"/>
    <lineage>
        <taxon>Viruses</taxon>
        <taxon>Duplodnaviria</taxon>
        <taxon>Heunggongvirae</taxon>
        <taxon>Uroviricota</taxon>
        <taxon>Caudoviricetes</taxon>
        <taxon>Autographivirales</taxon>
        <taxon>Autoscriptoviridae</taxon>
        <taxon>Maculvirus</taxon>
        <taxon>Maculvirus KF1</taxon>
    </lineage>
</organism>